<comment type="caution">
    <text evidence="13">The sequence shown here is derived from an EMBL/GenBank/DDBJ whole genome shotgun (WGS) entry which is preliminary data.</text>
</comment>
<dbReference type="InterPro" id="IPR002401">
    <property type="entry name" value="Cyt_P450_E_grp-I"/>
</dbReference>
<evidence type="ECO:0000256" key="8">
    <source>
        <dbReference type="ARBA" id="ARBA00022824"/>
    </source>
</evidence>
<accession>A0ABD0RDP3</accession>
<evidence type="ECO:0000313" key="13">
    <source>
        <dbReference type="EMBL" id="KAL0196654.1"/>
    </source>
</evidence>
<protein>
    <recommendedName>
        <fullName evidence="5">unspecific monooxygenase</fullName>
        <ecNumber evidence="5">1.14.14.1</ecNumber>
    </recommendedName>
</protein>
<keyword evidence="14" id="KW-1185">Reference proteome</keyword>
<keyword evidence="11" id="KW-0408">Iron</keyword>
<comment type="similarity">
    <text evidence="4">Belongs to the cytochrome P450 family.</text>
</comment>
<evidence type="ECO:0000256" key="3">
    <source>
        <dbReference type="ARBA" id="ARBA00004406"/>
    </source>
</evidence>
<keyword evidence="7" id="KW-0479">Metal-binding</keyword>
<dbReference type="GO" id="GO:0005789">
    <property type="term" value="C:endoplasmic reticulum membrane"/>
    <property type="evidence" value="ECO:0007669"/>
    <property type="project" value="UniProtKB-SubCell"/>
</dbReference>
<evidence type="ECO:0000256" key="7">
    <source>
        <dbReference type="ARBA" id="ARBA00022723"/>
    </source>
</evidence>
<sequence length="68" mass="7721">KERKEPPGPKPLPLVGNLLTLDLTRPFDSLFQLSKTYGNVFQVFWGHKKMVVLVGYKTVKEALVNHAE</sequence>
<dbReference type="GO" id="GO:0046872">
    <property type="term" value="F:metal ion binding"/>
    <property type="evidence" value="ECO:0007669"/>
    <property type="project" value="UniProtKB-KW"/>
</dbReference>
<proteinExistence type="inferred from homology"/>
<dbReference type="AlphaFoldDB" id="A0ABD0RDP3"/>
<comment type="cofactor">
    <cofactor evidence="1">
        <name>heme</name>
        <dbReference type="ChEBI" id="CHEBI:30413"/>
    </cofactor>
</comment>
<evidence type="ECO:0000256" key="12">
    <source>
        <dbReference type="ARBA" id="ARBA00023033"/>
    </source>
</evidence>
<keyword evidence="8" id="KW-0256">Endoplasmic reticulum</keyword>
<dbReference type="InterPro" id="IPR001128">
    <property type="entry name" value="Cyt_P450"/>
</dbReference>
<dbReference type="PANTHER" id="PTHR24289">
    <property type="entry name" value="STEROID 17-ALPHA-HYDROXYLASE/17,20 LYASE"/>
    <property type="match status" value="1"/>
</dbReference>
<reference evidence="13 14" key="1">
    <citation type="submission" date="2024-05" db="EMBL/GenBank/DDBJ databases">
        <title>Genome sequencing and assembly of Indian major carp, Cirrhinus mrigala (Hamilton, 1822).</title>
        <authorList>
            <person name="Mohindra V."/>
            <person name="Chowdhury L.M."/>
            <person name="Lal K."/>
            <person name="Jena J.K."/>
        </authorList>
    </citation>
    <scope>NUCLEOTIDE SEQUENCE [LARGE SCALE GENOMIC DNA]</scope>
    <source>
        <strain evidence="13">CM1030</strain>
        <tissue evidence="13">Blood</tissue>
    </source>
</reference>
<evidence type="ECO:0000256" key="9">
    <source>
        <dbReference type="ARBA" id="ARBA00022848"/>
    </source>
</evidence>
<gene>
    <name evidence="13" type="ORF">M9458_005194</name>
</gene>
<evidence type="ECO:0000256" key="10">
    <source>
        <dbReference type="ARBA" id="ARBA00023002"/>
    </source>
</evidence>
<feature type="non-terminal residue" evidence="13">
    <location>
        <position position="68"/>
    </location>
</feature>
<dbReference type="EC" id="1.14.14.1" evidence="5"/>
<evidence type="ECO:0000256" key="2">
    <source>
        <dbReference type="ARBA" id="ARBA00004174"/>
    </source>
</evidence>
<dbReference type="PRINTS" id="PR00463">
    <property type="entry name" value="EP450I"/>
</dbReference>
<feature type="non-terminal residue" evidence="13">
    <location>
        <position position="1"/>
    </location>
</feature>
<keyword evidence="9" id="KW-0492">Microsome</keyword>
<keyword evidence="10" id="KW-0560">Oxidoreductase</keyword>
<dbReference type="EMBL" id="JAMKFB020000003">
    <property type="protein sequence ID" value="KAL0196654.1"/>
    <property type="molecule type" value="Genomic_DNA"/>
</dbReference>
<evidence type="ECO:0000256" key="6">
    <source>
        <dbReference type="ARBA" id="ARBA00022617"/>
    </source>
</evidence>
<evidence type="ECO:0000256" key="1">
    <source>
        <dbReference type="ARBA" id="ARBA00001971"/>
    </source>
</evidence>
<dbReference type="Gene3D" id="1.10.630.10">
    <property type="entry name" value="Cytochrome P450"/>
    <property type="match status" value="1"/>
</dbReference>
<name>A0ABD0RDP3_CIRMR</name>
<dbReference type="InterPro" id="IPR036396">
    <property type="entry name" value="Cyt_P450_sf"/>
</dbReference>
<comment type="subcellular location">
    <subcellularLocation>
        <location evidence="3">Endoplasmic reticulum membrane</location>
        <topology evidence="3">Peripheral membrane protein</topology>
    </subcellularLocation>
    <subcellularLocation>
        <location evidence="2">Microsome membrane</location>
        <topology evidence="2">Peripheral membrane protein</topology>
    </subcellularLocation>
</comment>
<organism evidence="13 14">
    <name type="scientific">Cirrhinus mrigala</name>
    <name type="common">Mrigala</name>
    <dbReference type="NCBI Taxonomy" id="683832"/>
    <lineage>
        <taxon>Eukaryota</taxon>
        <taxon>Metazoa</taxon>
        <taxon>Chordata</taxon>
        <taxon>Craniata</taxon>
        <taxon>Vertebrata</taxon>
        <taxon>Euteleostomi</taxon>
        <taxon>Actinopterygii</taxon>
        <taxon>Neopterygii</taxon>
        <taxon>Teleostei</taxon>
        <taxon>Ostariophysi</taxon>
        <taxon>Cypriniformes</taxon>
        <taxon>Cyprinidae</taxon>
        <taxon>Labeoninae</taxon>
        <taxon>Labeonini</taxon>
        <taxon>Cirrhinus</taxon>
    </lineage>
</organism>
<dbReference type="Pfam" id="PF00067">
    <property type="entry name" value="p450"/>
    <property type="match status" value="1"/>
</dbReference>
<keyword evidence="12" id="KW-0503">Monooxygenase</keyword>
<keyword evidence="6" id="KW-0349">Heme</keyword>
<dbReference type="PANTHER" id="PTHR24289:SF21">
    <property type="entry name" value="CYTOCHROME P450 1A"/>
    <property type="match status" value="1"/>
</dbReference>
<dbReference type="SUPFAM" id="SSF48264">
    <property type="entry name" value="Cytochrome P450"/>
    <property type="match status" value="1"/>
</dbReference>
<evidence type="ECO:0000256" key="5">
    <source>
        <dbReference type="ARBA" id="ARBA00012109"/>
    </source>
</evidence>
<dbReference type="Proteomes" id="UP001529510">
    <property type="component" value="Unassembled WGS sequence"/>
</dbReference>
<evidence type="ECO:0000256" key="11">
    <source>
        <dbReference type="ARBA" id="ARBA00023004"/>
    </source>
</evidence>
<evidence type="ECO:0000256" key="4">
    <source>
        <dbReference type="ARBA" id="ARBA00010617"/>
    </source>
</evidence>
<evidence type="ECO:0000313" key="14">
    <source>
        <dbReference type="Proteomes" id="UP001529510"/>
    </source>
</evidence>
<dbReference type="GO" id="GO:0016712">
    <property type="term" value="F:oxidoreductase activity, acting on paired donors, with incorporation or reduction of molecular oxygen, reduced flavin or flavoprotein as one donor, and incorporation of one atom of oxygen"/>
    <property type="evidence" value="ECO:0007669"/>
    <property type="project" value="UniProtKB-EC"/>
</dbReference>